<dbReference type="Proteomes" id="UP000499080">
    <property type="component" value="Unassembled WGS sequence"/>
</dbReference>
<dbReference type="AlphaFoldDB" id="A0A4Y2AZV7"/>
<dbReference type="PANTHER" id="PTHR47326">
    <property type="entry name" value="TRANSPOSABLE ELEMENT TC3 TRANSPOSASE-LIKE PROTEIN"/>
    <property type="match status" value="1"/>
</dbReference>
<gene>
    <name evidence="1" type="ORF">AVEN_34591_1</name>
</gene>
<reference evidence="1 2" key="1">
    <citation type="journal article" date="2019" name="Sci. Rep.">
        <title>Orb-weaving spider Araneus ventricosus genome elucidates the spidroin gene catalogue.</title>
        <authorList>
            <person name="Kono N."/>
            <person name="Nakamura H."/>
            <person name="Ohtoshi R."/>
            <person name="Moran D.A.P."/>
            <person name="Shinohara A."/>
            <person name="Yoshida Y."/>
            <person name="Fujiwara M."/>
            <person name="Mori M."/>
            <person name="Tomita M."/>
            <person name="Arakawa K."/>
        </authorList>
    </citation>
    <scope>NUCLEOTIDE SEQUENCE [LARGE SCALE GENOMIC DNA]</scope>
</reference>
<evidence type="ECO:0000313" key="2">
    <source>
        <dbReference type="Proteomes" id="UP000499080"/>
    </source>
</evidence>
<dbReference type="Gene3D" id="3.30.420.10">
    <property type="entry name" value="Ribonuclease H-like superfamily/Ribonuclease H"/>
    <property type="match status" value="1"/>
</dbReference>
<keyword evidence="2" id="KW-1185">Reference proteome</keyword>
<dbReference type="PANTHER" id="PTHR47326:SF1">
    <property type="entry name" value="HTH PSQ-TYPE DOMAIN-CONTAINING PROTEIN"/>
    <property type="match status" value="1"/>
</dbReference>
<protein>
    <submittedName>
        <fullName evidence="1">Uncharacterized protein</fullName>
    </submittedName>
</protein>
<dbReference type="EMBL" id="BGPR01000043">
    <property type="protein sequence ID" value="GBL85400.1"/>
    <property type="molecule type" value="Genomic_DNA"/>
</dbReference>
<sequence length="96" mass="11119">MGHHRISQLLPSTFEKDRAISRSFPHAWPSRSSYLTPCAFRLWGIFESKVYHDKPPSLPTLKYTIRQSVFVIQQEMLLNAVNDIELHLRAVLLNDG</sequence>
<comment type="caution">
    <text evidence="1">The sequence shown here is derived from an EMBL/GenBank/DDBJ whole genome shotgun (WGS) entry which is preliminary data.</text>
</comment>
<proteinExistence type="predicted"/>
<dbReference type="InterPro" id="IPR036397">
    <property type="entry name" value="RNaseH_sf"/>
</dbReference>
<evidence type="ECO:0000313" key="1">
    <source>
        <dbReference type="EMBL" id="GBL85400.1"/>
    </source>
</evidence>
<name>A0A4Y2AZV7_ARAVE</name>
<dbReference type="GO" id="GO:0003676">
    <property type="term" value="F:nucleic acid binding"/>
    <property type="evidence" value="ECO:0007669"/>
    <property type="project" value="InterPro"/>
</dbReference>
<organism evidence="1 2">
    <name type="scientific">Araneus ventricosus</name>
    <name type="common">Orbweaver spider</name>
    <name type="synonym">Epeira ventricosa</name>
    <dbReference type="NCBI Taxonomy" id="182803"/>
    <lineage>
        <taxon>Eukaryota</taxon>
        <taxon>Metazoa</taxon>
        <taxon>Ecdysozoa</taxon>
        <taxon>Arthropoda</taxon>
        <taxon>Chelicerata</taxon>
        <taxon>Arachnida</taxon>
        <taxon>Araneae</taxon>
        <taxon>Araneomorphae</taxon>
        <taxon>Entelegynae</taxon>
        <taxon>Araneoidea</taxon>
        <taxon>Araneidae</taxon>
        <taxon>Araneus</taxon>
    </lineage>
</organism>
<accession>A0A4Y2AZV7</accession>